<protein>
    <submittedName>
        <fullName evidence="1">Uncharacterized protein</fullName>
    </submittedName>
</protein>
<keyword evidence="2" id="KW-1185">Reference proteome</keyword>
<dbReference type="EMBL" id="JASCXX010000006">
    <property type="protein sequence ID" value="MDI6448673.1"/>
    <property type="molecule type" value="Genomic_DNA"/>
</dbReference>
<reference evidence="1" key="1">
    <citation type="submission" date="2023-05" db="EMBL/GenBank/DDBJ databases">
        <title>Anaerotaeda fermentans gen. nov., sp. nov., a novel anaerobic planctomycete of the new family within the order Sedimentisphaerales isolated from Taman Peninsula, Russia.</title>
        <authorList>
            <person name="Khomyakova M.A."/>
            <person name="Merkel A.Y."/>
            <person name="Slobodkin A.I."/>
        </authorList>
    </citation>
    <scope>NUCLEOTIDE SEQUENCE</scope>
    <source>
        <strain evidence="1">M17dextr</strain>
    </source>
</reference>
<evidence type="ECO:0000313" key="1">
    <source>
        <dbReference type="EMBL" id="MDI6448673.1"/>
    </source>
</evidence>
<accession>A0AAW6TSK3</accession>
<proteinExistence type="predicted"/>
<dbReference type="AlphaFoldDB" id="A0AAW6TSK3"/>
<sequence>MPSFKTPTSQQIETVLQRIRSPEFGAYFLSQLKNPKWIAPLQDSGLFSSPPPAIHSEGGYVRYSNWPASRYLARMAQQAPTEVADILATIETDNPYVVGNVVDAALAMRPDVAGSLVPVIARAARDGTLWIAFKDASDLCVRLAEGGEVNPAMELADALFAPAFEAGQERPKGRDAYWYKDGLKKVAPILSETSAREFLPKLCDWLKAAIDAKRNVDPGTGSDYSDIWRPAIEEHEQNHDYDFAGGVVGYVREAFERAIQSKQVLLDEGLQILGQYPYLVFKRLRLHLTGEFAEQNVDLARETMLDRRLFEEYGCKHEHARLLAKRFPMLDLTQRGQWLGWVKCGPMGKLAEAIASDDAEKAEGRRRYWRFERLHWVHDYLTGEHRAFYQEMLAKCGEPDMADLNFRSGPARWGSESPMALAELSEMTFEEAVERVCSWKPEQSRSVGPDVEGLASIFEQYVGTNPEAFSAKGQVLTDRPALFVRKFITQMREAVKAGREISLSGVLDLCDWVLSRPVDERTTPELERDVLVDKDWQWTRGQVASLIENICTARTDDVPRYPLNGLRERLWGMLGILCRDRPGSVQDSAQDDPRMHDYLNSAINTPRGKAVEAALEYARWMANHVKELEGKNEIIPGGFGAMPEVREMLEWQIAEENRTVDVMAVIGSRIGLIYWIDKKWLAENVHRLFPLDEMKETPFVREAWAAWTAFLVWERTHIEFYRMLKSQFAYAVEQTAGIESGEDRREEPMRRFGEHLMLLHGRGQLGLDDDGGLIRRFIENASPNLRRHTISFVGQSLDESEKVPSEVIQRFMVLWEEYWAGLGKRDAEEKPDAWLFGWWFSCGKFPDQWALDQLEQFVNVTPTPEPDHSIVERLAKIAHVDIRKSVRILDRMIRGDQEGWRIHSCLDQAKAILRQAMKTQGEAQERAVALIDYIGRRGYTEFGQLLHE</sequence>
<dbReference type="RefSeq" id="WP_349244083.1">
    <property type="nucleotide sequence ID" value="NZ_JASCXX010000006.1"/>
</dbReference>
<name>A0AAW6TSK3_9BACT</name>
<evidence type="ECO:0000313" key="2">
    <source>
        <dbReference type="Proteomes" id="UP001431776"/>
    </source>
</evidence>
<organism evidence="1 2">
    <name type="scientific">Anaerobaca lacustris</name>
    <dbReference type="NCBI Taxonomy" id="3044600"/>
    <lineage>
        <taxon>Bacteria</taxon>
        <taxon>Pseudomonadati</taxon>
        <taxon>Planctomycetota</taxon>
        <taxon>Phycisphaerae</taxon>
        <taxon>Sedimentisphaerales</taxon>
        <taxon>Anaerobacaceae</taxon>
        <taxon>Anaerobaca</taxon>
    </lineage>
</organism>
<comment type="caution">
    <text evidence="1">The sequence shown here is derived from an EMBL/GenBank/DDBJ whole genome shotgun (WGS) entry which is preliminary data.</text>
</comment>
<dbReference type="Proteomes" id="UP001431776">
    <property type="component" value="Unassembled WGS sequence"/>
</dbReference>
<gene>
    <name evidence="1" type="ORF">QJ522_06425</name>
</gene>